<organism evidence="1 2">
    <name type="scientific">Pyropia yezoensis</name>
    <name type="common">Susabi-nori</name>
    <name type="synonym">Porphyra yezoensis</name>
    <dbReference type="NCBI Taxonomy" id="2788"/>
    <lineage>
        <taxon>Eukaryota</taxon>
        <taxon>Rhodophyta</taxon>
        <taxon>Bangiophyceae</taxon>
        <taxon>Bangiales</taxon>
        <taxon>Bangiaceae</taxon>
        <taxon>Pyropia</taxon>
    </lineage>
</organism>
<dbReference type="Proteomes" id="UP000798662">
    <property type="component" value="Chromosome 2"/>
</dbReference>
<protein>
    <submittedName>
        <fullName evidence="1">Uncharacterized protein</fullName>
    </submittedName>
</protein>
<comment type="caution">
    <text evidence="1">The sequence shown here is derived from an EMBL/GenBank/DDBJ whole genome shotgun (WGS) entry which is preliminary data.</text>
</comment>
<keyword evidence="2" id="KW-1185">Reference proteome</keyword>
<sequence length="419" mass="43294">MMASLDSPPLPPRPSLASPPPYPRLGGRQLRPPRTLLLAQDELAEDAMPDVLFAAASVVKFPPFSPLPDDALPLPAPPVDSDDDGGGSDLSLISVDGLGSGGGRLPPHPHPHSSLASPPPRRRRLRARPFFLSPPAGDLPPAGFPALPDLAAYGAPPELTAPSRRHLYGSSPLDGLLPLHHGLLAELATIGAALDGLARRRGGGPAPLRVYWRLARAWDGAERFARAGLAAETALLAASLPPLGGVVAPPERDAVVAALGRLLRRTRGAVGALVACPTGDRLGGLLRVVAELAACTRFYIDAVQAAAAAALRLEAAATASDASDGGGGGGRGGRGEPPAWGGAAAARRRAAAEAAAVGALRGERDWVGHAARLAGWMLPSELRSWKRRVLWPGERLAVAFWVADHARGGRKLIEDAAAE</sequence>
<dbReference type="EMBL" id="CM020619">
    <property type="protein sequence ID" value="KAK1866278.1"/>
    <property type="molecule type" value="Genomic_DNA"/>
</dbReference>
<accession>A0ACC3C8S7</accession>
<reference evidence="1" key="1">
    <citation type="submission" date="2019-11" db="EMBL/GenBank/DDBJ databases">
        <title>Nori genome reveals adaptations in red seaweeds to the harsh intertidal environment.</title>
        <authorList>
            <person name="Wang D."/>
            <person name="Mao Y."/>
        </authorList>
    </citation>
    <scope>NUCLEOTIDE SEQUENCE</scope>
    <source>
        <tissue evidence="1">Gametophyte</tissue>
    </source>
</reference>
<name>A0ACC3C8S7_PYRYE</name>
<evidence type="ECO:0000313" key="2">
    <source>
        <dbReference type="Proteomes" id="UP000798662"/>
    </source>
</evidence>
<proteinExistence type="predicted"/>
<evidence type="ECO:0000313" key="1">
    <source>
        <dbReference type="EMBL" id="KAK1866278.1"/>
    </source>
</evidence>
<gene>
    <name evidence="1" type="ORF">I4F81_008798</name>
</gene>